<sequence length="102" mass="11092">MNPVYSGMFSGNKSTKEDKNVSLGNVSVAFHKCKTWADPAWGPNEDTQCGFYFCFVLLNLCVLNGATKQKFKMRHSDGLSCETGVLCSTKETDLLALAGISS</sequence>
<dbReference type="Proteomes" id="UP001476798">
    <property type="component" value="Unassembled WGS sequence"/>
</dbReference>
<evidence type="ECO:0000256" key="1">
    <source>
        <dbReference type="SAM" id="Phobius"/>
    </source>
</evidence>
<evidence type="ECO:0000313" key="2">
    <source>
        <dbReference type="EMBL" id="MEQ2163160.1"/>
    </source>
</evidence>
<comment type="caution">
    <text evidence="2">The sequence shown here is derived from an EMBL/GenBank/DDBJ whole genome shotgun (WGS) entry which is preliminary data.</text>
</comment>
<dbReference type="EMBL" id="JAHRIO010013566">
    <property type="protein sequence ID" value="MEQ2163160.1"/>
    <property type="molecule type" value="Genomic_DNA"/>
</dbReference>
<keyword evidence="1" id="KW-1133">Transmembrane helix</keyword>
<feature type="transmembrane region" description="Helical" evidence="1">
    <location>
        <begin position="50"/>
        <end position="67"/>
    </location>
</feature>
<organism evidence="2 3">
    <name type="scientific">Goodea atripinnis</name>
    <dbReference type="NCBI Taxonomy" id="208336"/>
    <lineage>
        <taxon>Eukaryota</taxon>
        <taxon>Metazoa</taxon>
        <taxon>Chordata</taxon>
        <taxon>Craniata</taxon>
        <taxon>Vertebrata</taxon>
        <taxon>Euteleostomi</taxon>
        <taxon>Actinopterygii</taxon>
        <taxon>Neopterygii</taxon>
        <taxon>Teleostei</taxon>
        <taxon>Neoteleostei</taxon>
        <taxon>Acanthomorphata</taxon>
        <taxon>Ovalentaria</taxon>
        <taxon>Atherinomorphae</taxon>
        <taxon>Cyprinodontiformes</taxon>
        <taxon>Goodeidae</taxon>
        <taxon>Goodea</taxon>
    </lineage>
</organism>
<proteinExistence type="predicted"/>
<gene>
    <name evidence="2" type="ORF">GOODEAATRI_027370</name>
</gene>
<keyword evidence="1" id="KW-0472">Membrane</keyword>
<protein>
    <submittedName>
        <fullName evidence="2">Uncharacterized protein</fullName>
    </submittedName>
</protein>
<keyword evidence="3" id="KW-1185">Reference proteome</keyword>
<name>A0ABV0MVK8_9TELE</name>
<accession>A0ABV0MVK8</accession>
<keyword evidence="1" id="KW-0812">Transmembrane</keyword>
<evidence type="ECO:0000313" key="3">
    <source>
        <dbReference type="Proteomes" id="UP001476798"/>
    </source>
</evidence>
<reference evidence="2 3" key="1">
    <citation type="submission" date="2021-06" db="EMBL/GenBank/DDBJ databases">
        <authorList>
            <person name="Palmer J.M."/>
        </authorList>
    </citation>
    <scope>NUCLEOTIDE SEQUENCE [LARGE SCALE GENOMIC DNA]</scope>
    <source>
        <strain evidence="2 3">GA_2019</strain>
        <tissue evidence="2">Muscle</tissue>
    </source>
</reference>